<reference evidence="3" key="1">
    <citation type="submission" date="2014-05" db="EMBL/GenBank/DDBJ databases">
        <authorList>
            <person name="Chronopoulou M."/>
        </authorList>
    </citation>
    <scope>NUCLEOTIDE SEQUENCE</scope>
    <source>
        <tissue evidence="3">Whole organism</tissue>
    </source>
</reference>
<feature type="compositionally biased region" description="Basic and acidic residues" evidence="2">
    <location>
        <begin position="49"/>
        <end position="58"/>
    </location>
</feature>
<accession>A0A0K2UDA3</accession>
<feature type="compositionally biased region" description="Basic and acidic residues" evidence="2">
    <location>
        <begin position="460"/>
        <end position="481"/>
    </location>
</feature>
<evidence type="ECO:0000256" key="2">
    <source>
        <dbReference type="SAM" id="MobiDB-lite"/>
    </source>
</evidence>
<evidence type="ECO:0000256" key="1">
    <source>
        <dbReference type="SAM" id="Coils"/>
    </source>
</evidence>
<feature type="compositionally biased region" description="Polar residues" evidence="2">
    <location>
        <begin position="1"/>
        <end position="12"/>
    </location>
</feature>
<feature type="region of interest" description="Disordered" evidence="2">
    <location>
        <begin position="460"/>
        <end position="501"/>
    </location>
</feature>
<protein>
    <submittedName>
        <fullName evidence="3">Uncharacterized protein</fullName>
    </submittedName>
</protein>
<organism evidence="3">
    <name type="scientific">Lepeophtheirus salmonis</name>
    <name type="common">Salmon louse</name>
    <name type="synonym">Caligus salmonis</name>
    <dbReference type="NCBI Taxonomy" id="72036"/>
    <lineage>
        <taxon>Eukaryota</taxon>
        <taxon>Metazoa</taxon>
        <taxon>Ecdysozoa</taxon>
        <taxon>Arthropoda</taxon>
        <taxon>Crustacea</taxon>
        <taxon>Multicrustacea</taxon>
        <taxon>Hexanauplia</taxon>
        <taxon>Copepoda</taxon>
        <taxon>Siphonostomatoida</taxon>
        <taxon>Caligidae</taxon>
        <taxon>Lepeophtheirus</taxon>
    </lineage>
</organism>
<proteinExistence type="predicted"/>
<sequence>MPRSGGSSSKSTFHGMDNTFMSRNKSSNTDNQYYQDVVKKVERQRCIQEFENGNEKRMLNRKTHGRNEESHTKSAYYSGSSKYTSRPPTGVDLALGLNGFKDLTPLPRARVPSSLQNDRLEKYDFIKSYRDRTDESEKWSNFKSEVEERKTREEMEKKKTLEESRYQQLENDSILLREERTKELEKKLPNDWDYQIQLKNHVSQTTDLESEKEATAQRLLAEEKVIQDDDTLTDMKHKSRILAQNSLAEHHERKFQEDIERNEESQEDAIEASKVTAHENFVDEEMQRNGILKAQGYQNRNKEMMSHVNPTEKCKISEGYDNNTSSKYKEEEQTFLRERKKNENERILGYRDNLAAIEKRRQLESGVLADLLHGQSSNSNPSNVKRKDHSSSSAQMNELLRNQIHERRQQVKEIKMKRQEEEEARLETEALYKASELAQKERRVKEQNTYREFLQMQMEEKRNISSKREAEDRDFYKLNEREEADNERDERGRVSEMLQAH</sequence>
<feature type="region of interest" description="Disordered" evidence="2">
    <location>
        <begin position="132"/>
        <end position="165"/>
    </location>
</feature>
<feature type="region of interest" description="Disordered" evidence="2">
    <location>
        <begin position="1"/>
        <end position="36"/>
    </location>
</feature>
<evidence type="ECO:0000313" key="3">
    <source>
        <dbReference type="EMBL" id="CDW35902.1"/>
    </source>
</evidence>
<keyword evidence="1" id="KW-0175">Coiled coil</keyword>
<name>A0A0K2UDA3_LEPSM</name>
<feature type="coiled-coil region" evidence="1">
    <location>
        <begin position="397"/>
        <end position="429"/>
    </location>
</feature>
<feature type="compositionally biased region" description="Polar residues" evidence="2">
    <location>
        <begin position="374"/>
        <end position="383"/>
    </location>
</feature>
<feature type="region of interest" description="Disordered" evidence="2">
    <location>
        <begin position="372"/>
        <end position="393"/>
    </location>
</feature>
<feature type="compositionally biased region" description="Polar residues" evidence="2">
    <location>
        <begin position="19"/>
        <end position="34"/>
    </location>
</feature>
<feature type="region of interest" description="Disordered" evidence="2">
    <location>
        <begin position="49"/>
        <end position="86"/>
    </location>
</feature>
<feature type="compositionally biased region" description="Polar residues" evidence="2">
    <location>
        <begin position="73"/>
        <end position="86"/>
    </location>
</feature>
<dbReference type="EMBL" id="HACA01018541">
    <property type="protein sequence ID" value="CDW35902.1"/>
    <property type="molecule type" value="Transcribed_RNA"/>
</dbReference>
<dbReference type="AlphaFoldDB" id="A0A0K2UDA3"/>